<dbReference type="PANTHER" id="PTHR40265">
    <property type="entry name" value="BLL2707 PROTEIN"/>
    <property type="match status" value="1"/>
</dbReference>
<reference evidence="2 3" key="1">
    <citation type="submission" date="2021-01" db="EMBL/GenBank/DDBJ databases">
        <title>Biogeographic distribution of Paracoccus.</title>
        <authorList>
            <person name="Hollensteiner J."/>
            <person name="Leineberger J."/>
            <person name="Brinkhoff T."/>
            <person name="Daniel R."/>
        </authorList>
    </citation>
    <scope>NUCLEOTIDE SEQUENCE [LARGE SCALE GENOMIC DNA]</scope>
    <source>
        <strain evidence="2 3">KCTC 22803</strain>
    </source>
</reference>
<sequence>MALGIDHPLVCVRDIDRARDTYMQLGFRMRPPGRHPWGTSTALVIFRDQLLELVGIYDENLLDSYPAGGFLFGRHIQRWLKQREGVSISALHSTDAAADAAAVIGRGGHCDGTIEFGRDVIRDDGTADRTATTLKVFTRAGLPRLTMFACQQHRRDLIEFPEWMDHPNSAFGFASATIMAEPADQPAVRDWMAALYGPGALRDTHWGFSVATGNGDWRVVSRASAADLLGPLPPDLAADGAPSVIALGIKCRSLARLRPFVETGGFAHQYCGDTLVLPQIGRLGGVMLGFREVADSQGG</sequence>
<dbReference type="Proteomes" id="UP001219349">
    <property type="component" value="Chromosome"/>
</dbReference>
<keyword evidence="3" id="KW-1185">Reference proteome</keyword>
<evidence type="ECO:0000259" key="1">
    <source>
        <dbReference type="Pfam" id="PF13468"/>
    </source>
</evidence>
<dbReference type="Pfam" id="PF13468">
    <property type="entry name" value="Glyoxalase_3"/>
    <property type="match status" value="1"/>
</dbReference>
<dbReference type="SUPFAM" id="SSF54593">
    <property type="entry name" value="Glyoxalase/Bleomycin resistance protein/Dihydroxybiphenyl dioxygenase"/>
    <property type="match status" value="1"/>
</dbReference>
<dbReference type="EMBL" id="CP067136">
    <property type="protein sequence ID" value="WCR07809.1"/>
    <property type="molecule type" value="Genomic_DNA"/>
</dbReference>
<dbReference type="PANTHER" id="PTHR40265:SF1">
    <property type="entry name" value="GLYOXALASE-LIKE DOMAIN-CONTAINING PROTEIN"/>
    <property type="match status" value="1"/>
</dbReference>
<organism evidence="2 3">
    <name type="scientific">Paracoccus fistulariae</name>
    <dbReference type="NCBI Taxonomy" id="658446"/>
    <lineage>
        <taxon>Bacteria</taxon>
        <taxon>Pseudomonadati</taxon>
        <taxon>Pseudomonadota</taxon>
        <taxon>Alphaproteobacteria</taxon>
        <taxon>Rhodobacterales</taxon>
        <taxon>Paracoccaceae</taxon>
        <taxon>Paracoccus</taxon>
    </lineage>
</organism>
<gene>
    <name evidence="2" type="ORF">JHX87_02965</name>
</gene>
<dbReference type="InterPro" id="IPR029068">
    <property type="entry name" value="Glyas_Bleomycin-R_OHBP_Dase"/>
</dbReference>
<feature type="domain" description="Glyoxalase-like" evidence="1">
    <location>
        <begin position="5"/>
        <end position="187"/>
    </location>
</feature>
<dbReference type="InterPro" id="IPR025870">
    <property type="entry name" value="Glyoxalase-like_dom"/>
</dbReference>
<proteinExistence type="predicted"/>
<dbReference type="Gene3D" id="3.10.180.10">
    <property type="entry name" value="2,3-Dihydroxybiphenyl 1,2-Dioxygenase, domain 1"/>
    <property type="match status" value="1"/>
</dbReference>
<name>A0ABY7SLP1_9RHOB</name>
<accession>A0ABY7SLP1</accession>
<protein>
    <submittedName>
        <fullName evidence="2">VOC family protein</fullName>
    </submittedName>
</protein>
<dbReference type="RefSeq" id="WP_271886357.1">
    <property type="nucleotide sequence ID" value="NZ_CP067136.1"/>
</dbReference>
<evidence type="ECO:0000313" key="2">
    <source>
        <dbReference type="EMBL" id="WCR07809.1"/>
    </source>
</evidence>
<evidence type="ECO:0000313" key="3">
    <source>
        <dbReference type="Proteomes" id="UP001219349"/>
    </source>
</evidence>